<keyword evidence="2" id="KW-0238">DNA-binding</keyword>
<reference evidence="5 6" key="1">
    <citation type="submission" date="2019-07" db="EMBL/GenBank/DDBJ databases">
        <title>complete genome sequencing of Ornithinimicrobium sp. H23M54.</title>
        <authorList>
            <person name="Bae J.-W."/>
            <person name="Lee S.-Y."/>
        </authorList>
    </citation>
    <scope>NUCLEOTIDE SEQUENCE [LARGE SCALE GENOMIC DNA]</scope>
    <source>
        <strain evidence="5 6">H23M54</strain>
    </source>
</reference>
<dbReference type="InterPro" id="IPR000524">
    <property type="entry name" value="Tscrpt_reg_HTH_GntR"/>
</dbReference>
<protein>
    <submittedName>
        <fullName evidence="5">GntR family transcriptional regulator</fullName>
    </submittedName>
</protein>
<evidence type="ECO:0000256" key="2">
    <source>
        <dbReference type="ARBA" id="ARBA00023125"/>
    </source>
</evidence>
<dbReference type="Pfam" id="PF00392">
    <property type="entry name" value="GntR"/>
    <property type="match status" value="1"/>
</dbReference>
<gene>
    <name evidence="5" type="ORF">FNH13_14260</name>
</gene>
<evidence type="ECO:0000313" key="5">
    <source>
        <dbReference type="EMBL" id="QDO89349.1"/>
    </source>
</evidence>
<dbReference type="Gene3D" id="1.20.120.530">
    <property type="entry name" value="GntR ligand-binding domain-like"/>
    <property type="match status" value="1"/>
</dbReference>
<organism evidence="5 6">
    <name type="scientific">Ornithinimicrobium ciconiae</name>
    <dbReference type="NCBI Taxonomy" id="2594265"/>
    <lineage>
        <taxon>Bacteria</taxon>
        <taxon>Bacillati</taxon>
        <taxon>Actinomycetota</taxon>
        <taxon>Actinomycetes</taxon>
        <taxon>Micrococcales</taxon>
        <taxon>Ornithinimicrobiaceae</taxon>
        <taxon>Ornithinimicrobium</taxon>
    </lineage>
</organism>
<evidence type="ECO:0000256" key="1">
    <source>
        <dbReference type="ARBA" id="ARBA00023015"/>
    </source>
</evidence>
<dbReference type="Proteomes" id="UP000315395">
    <property type="component" value="Chromosome"/>
</dbReference>
<dbReference type="SUPFAM" id="SSF48008">
    <property type="entry name" value="GntR ligand-binding domain-like"/>
    <property type="match status" value="1"/>
</dbReference>
<accession>A0A516GCU9</accession>
<dbReference type="OrthoDB" id="8680240at2"/>
<keyword evidence="1" id="KW-0805">Transcription regulation</keyword>
<dbReference type="InterPro" id="IPR008920">
    <property type="entry name" value="TF_FadR/GntR_C"/>
</dbReference>
<proteinExistence type="predicted"/>
<dbReference type="Gene3D" id="1.10.10.10">
    <property type="entry name" value="Winged helix-like DNA-binding domain superfamily/Winged helix DNA-binding domain"/>
    <property type="match status" value="1"/>
</dbReference>
<dbReference type="PANTHER" id="PTHR43537:SF20">
    <property type="entry name" value="HTH-TYPE TRANSCRIPTIONAL REPRESSOR GLAR"/>
    <property type="match status" value="1"/>
</dbReference>
<dbReference type="GO" id="GO:0003700">
    <property type="term" value="F:DNA-binding transcription factor activity"/>
    <property type="evidence" value="ECO:0007669"/>
    <property type="project" value="InterPro"/>
</dbReference>
<dbReference type="InterPro" id="IPR036390">
    <property type="entry name" value="WH_DNA-bd_sf"/>
</dbReference>
<dbReference type="PANTHER" id="PTHR43537">
    <property type="entry name" value="TRANSCRIPTIONAL REGULATOR, GNTR FAMILY"/>
    <property type="match status" value="1"/>
</dbReference>
<evidence type="ECO:0000256" key="3">
    <source>
        <dbReference type="ARBA" id="ARBA00023163"/>
    </source>
</evidence>
<dbReference type="PROSITE" id="PS50949">
    <property type="entry name" value="HTH_GNTR"/>
    <property type="match status" value="1"/>
</dbReference>
<dbReference type="InterPro" id="IPR011711">
    <property type="entry name" value="GntR_C"/>
</dbReference>
<name>A0A516GCU9_9MICO</name>
<dbReference type="GO" id="GO:0003677">
    <property type="term" value="F:DNA binding"/>
    <property type="evidence" value="ECO:0007669"/>
    <property type="project" value="UniProtKB-KW"/>
</dbReference>
<evidence type="ECO:0000259" key="4">
    <source>
        <dbReference type="PROSITE" id="PS50949"/>
    </source>
</evidence>
<dbReference type="CDD" id="cd07377">
    <property type="entry name" value="WHTH_GntR"/>
    <property type="match status" value="1"/>
</dbReference>
<feature type="domain" description="HTH gntR-type" evidence="4">
    <location>
        <begin position="22"/>
        <end position="89"/>
    </location>
</feature>
<dbReference type="Pfam" id="PF07729">
    <property type="entry name" value="FCD"/>
    <property type="match status" value="1"/>
</dbReference>
<dbReference type="KEGG" id="orz:FNH13_14260"/>
<dbReference type="AlphaFoldDB" id="A0A516GCU9"/>
<keyword evidence="6" id="KW-1185">Reference proteome</keyword>
<dbReference type="EMBL" id="CP041616">
    <property type="protein sequence ID" value="QDO89349.1"/>
    <property type="molecule type" value="Genomic_DNA"/>
</dbReference>
<dbReference type="SMART" id="SM00895">
    <property type="entry name" value="FCD"/>
    <property type="match status" value="1"/>
</dbReference>
<evidence type="ECO:0000313" key="6">
    <source>
        <dbReference type="Proteomes" id="UP000315395"/>
    </source>
</evidence>
<dbReference type="SUPFAM" id="SSF46785">
    <property type="entry name" value="Winged helix' DNA-binding domain"/>
    <property type="match status" value="1"/>
</dbReference>
<dbReference type="InterPro" id="IPR036388">
    <property type="entry name" value="WH-like_DNA-bd_sf"/>
</dbReference>
<keyword evidence="3" id="KW-0804">Transcription</keyword>
<sequence>MNPSHAKIYEIIKNVKNTNGVGTLTEQVYAGIRSDILSGRHTPGSPLRLSPLAKQFDVSTAVVREALIRLAERHLLVLAPNQGFRVVEISRQDLVDLTQMRILLEGLALEQSIEQGDMAWEAGVVSTHHVLARTPFLSKDSPGSTDEWAVAHNDFHVALGVGCGNRRLVQLTDLLRDSSELYRQMSAKAPAEESRDVAAEHRELMELTVARQSKEAVASLARHFQRTTDLVLEHVLVD</sequence>
<dbReference type="SMART" id="SM00345">
    <property type="entry name" value="HTH_GNTR"/>
    <property type="match status" value="1"/>
</dbReference>